<dbReference type="InterPro" id="IPR003593">
    <property type="entry name" value="AAA+_ATPase"/>
</dbReference>
<keyword evidence="6 8" id="KW-1133">Transmembrane helix</keyword>
<dbReference type="RefSeq" id="WP_354280719.1">
    <property type="nucleotide sequence ID" value="NZ_JBEPMK010000003.1"/>
</dbReference>
<keyword evidence="4" id="KW-0378">Hydrolase</keyword>
<dbReference type="PROSITE" id="PS50990">
    <property type="entry name" value="PEPTIDASE_C39"/>
    <property type="match status" value="1"/>
</dbReference>
<name>A0ABV2JL42_9STRE</name>
<feature type="domain" description="ABC transporter" evidence="9">
    <location>
        <begin position="468"/>
        <end position="703"/>
    </location>
</feature>
<dbReference type="InterPro" id="IPR027417">
    <property type="entry name" value="P-loop_NTPase"/>
</dbReference>
<dbReference type="PROSITE" id="PS50929">
    <property type="entry name" value="ABC_TM1F"/>
    <property type="match status" value="1"/>
</dbReference>
<dbReference type="Gene3D" id="3.40.50.300">
    <property type="entry name" value="P-loop containing nucleotide triphosphate hydrolases"/>
    <property type="match status" value="1"/>
</dbReference>
<dbReference type="InterPro" id="IPR039421">
    <property type="entry name" value="Type_1_exporter"/>
</dbReference>
<evidence type="ECO:0000313" key="13">
    <source>
        <dbReference type="Proteomes" id="UP001549055"/>
    </source>
</evidence>
<dbReference type="SUPFAM" id="SSF90123">
    <property type="entry name" value="ABC transporter transmembrane region"/>
    <property type="match status" value="1"/>
</dbReference>
<keyword evidence="4" id="KW-0645">Protease</keyword>
<feature type="transmembrane region" description="Helical" evidence="8">
    <location>
        <begin position="189"/>
        <end position="209"/>
    </location>
</feature>
<evidence type="ECO:0000256" key="4">
    <source>
        <dbReference type="ARBA" id="ARBA00022807"/>
    </source>
</evidence>
<evidence type="ECO:0000259" key="11">
    <source>
        <dbReference type="PROSITE" id="PS50990"/>
    </source>
</evidence>
<keyword evidence="3" id="KW-0547">Nucleotide-binding</keyword>
<keyword evidence="5 12" id="KW-0067">ATP-binding</keyword>
<dbReference type="Pfam" id="PF00664">
    <property type="entry name" value="ABC_membrane"/>
    <property type="match status" value="1"/>
</dbReference>
<feature type="domain" description="ABC transmembrane type-1" evidence="10">
    <location>
        <begin position="155"/>
        <end position="434"/>
    </location>
</feature>
<evidence type="ECO:0000259" key="9">
    <source>
        <dbReference type="PROSITE" id="PS50893"/>
    </source>
</evidence>
<dbReference type="InterPro" id="IPR005074">
    <property type="entry name" value="Peptidase_C39"/>
</dbReference>
<dbReference type="Pfam" id="PF00005">
    <property type="entry name" value="ABC_tran"/>
    <property type="match status" value="1"/>
</dbReference>
<dbReference type="PROSITE" id="PS50893">
    <property type="entry name" value="ABC_TRANSPORTER_2"/>
    <property type="match status" value="1"/>
</dbReference>
<dbReference type="InterPro" id="IPR011527">
    <property type="entry name" value="ABC1_TM_dom"/>
</dbReference>
<evidence type="ECO:0000259" key="10">
    <source>
        <dbReference type="PROSITE" id="PS50929"/>
    </source>
</evidence>
<evidence type="ECO:0000256" key="8">
    <source>
        <dbReference type="SAM" id="Phobius"/>
    </source>
</evidence>
<evidence type="ECO:0000256" key="6">
    <source>
        <dbReference type="ARBA" id="ARBA00022989"/>
    </source>
</evidence>
<keyword evidence="7 8" id="KW-0472">Membrane</keyword>
<dbReference type="InterPro" id="IPR017871">
    <property type="entry name" value="ABC_transporter-like_CS"/>
</dbReference>
<keyword evidence="2 8" id="KW-0812">Transmembrane</keyword>
<protein>
    <submittedName>
        <fullName evidence="12">Subfamily B ATP-binding cassette protein HlyB/CyaB</fullName>
    </submittedName>
</protein>
<dbReference type="PROSITE" id="PS00211">
    <property type="entry name" value="ABC_TRANSPORTER_1"/>
    <property type="match status" value="1"/>
</dbReference>
<evidence type="ECO:0000256" key="7">
    <source>
        <dbReference type="ARBA" id="ARBA00023136"/>
    </source>
</evidence>
<accession>A0ABV2JL42</accession>
<feature type="transmembrane region" description="Helical" evidence="8">
    <location>
        <begin position="152"/>
        <end position="177"/>
    </location>
</feature>
<gene>
    <name evidence="12" type="ORF">ABID27_001036</name>
</gene>
<evidence type="ECO:0000256" key="5">
    <source>
        <dbReference type="ARBA" id="ARBA00022840"/>
    </source>
</evidence>
<dbReference type="Proteomes" id="UP001549055">
    <property type="component" value="Unassembled WGS sequence"/>
</dbReference>
<dbReference type="SMART" id="SM00382">
    <property type="entry name" value="AAA"/>
    <property type="match status" value="1"/>
</dbReference>
<dbReference type="Gene3D" id="1.20.1560.10">
    <property type="entry name" value="ABC transporter type 1, transmembrane domain"/>
    <property type="match status" value="1"/>
</dbReference>
<evidence type="ECO:0000256" key="3">
    <source>
        <dbReference type="ARBA" id="ARBA00022741"/>
    </source>
</evidence>
<dbReference type="PANTHER" id="PTHR24221">
    <property type="entry name" value="ATP-BINDING CASSETTE SUB-FAMILY B"/>
    <property type="match status" value="1"/>
</dbReference>
<dbReference type="GO" id="GO:0005524">
    <property type="term" value="F:ATP binding"/>
    <property type="evidence" value="ECO:0007669"/>
    <property type="project" value="UniProtKB-KW"/>
</dbReference>
<feature type="transmembrane region" description="Helical" evidence="8">
    <location>
        <begin position="389"/>
        <end position="414"/>
    </location>
</feature>
<reference evidence="12 13" key="1">
    <citation type="submission" date="2024-06" db="EMBL/GenBank/DDBJ databases">
        <title>Genomic Encyclopedia of Type Strains, Phase IV (KMG-IV): sequencing the most valuable type-strain genomes for metagenomic binning, comparative biology and taxonomic classification.</title>
        <authorList>
            <person name="Goeker M."/>
        </authorList>
    </citation>
    <scope>NUCLEOTIDE SEQUENCE [LARGE SCALE GENOMIC DNA]</scope>
    <source>
        <strain evidence="12 13">DSM 15349</strain>
    </source>
</reference>
<evidence type="ECO:0000256" key="1">
    <source>
        <dbReference type="ARBA" id="ARBA00004651"/>
    </source>
</evidence>
<sequence length="712" mass="79828">MTKNEYSELTAFLIFSKLKDISTNQVELTELAEQFQTRGEVLLLQIGRYYGLKCKLARVTPKKWKKKTVSTLPYLAKGKDGDFFLMLAYREESVVALFPAETTPRVLSQEELWEIWEGDGIWMVKKGESASEQARFSFRWFIPTILKFKKEFVQVLLAVFLVQCLGLLTPIMTQVIIDKVLSHRTLATLYVLALGIGLVYLFELILSLAKNYLFTHTTNRIDVLLSSKLFAHLFSLPLSYFESRRAGETVARVQELNHIRQFLTGTPLSTLIDGLFITVYLVVLFLYSTSLSWVVVASVPFYIILSLIVTPLFRKRLDEKFYAGAQTSSFLVESIQGVQTVKSFALEPKFESKWGELQADYVKASYKTAMLAGTSGTIAQYIQKMCDLIVLYIGAQMVMAGQFSVGQLVAFRMLSSRISGPVLRLVQLWQEYQQASLSVTRIGDIFNSPREVEASSAKGQVLRLQGSIEFDHITFRYRLNTPEILRQLSFSIEPGRMIGVVGRSGSGKSTIAKLIQGLYRPEMGRVRIDGMDTSLLDPKQLRKQIGVVLQENFIFNGTVRDNIAIHYPTASVEEVILAAKRAGAHDFILALPNGYDTIVGEKGQGLSGGQKQRLAIARAIIADPPILIFDEATSALDYESESIIQQNLKAICQGRTVIMIAHRLSTLRDVDAIMVIDNGRIDAFGCHEDLLKQKGLYASLYEKQVKGEVDAG</sequence>
<feature type="domain" description="Peptidase C39" evidence="11">
    <location>
        <begin position="1"/>
        <end position="123"/>
    </location>
</feature>
<dbReference type="InterPro" id="IPR003439">
    <property type="entry name" value="ABC_transporter-like_ATP-bd"/>
</dbReference>
<evidence type="ECO:0000256" key="2">
    <source>
        <dbReference type="ARBA" id="ARBA00022692"/>
    </source>
</evidence>
<dbReference type="InterPro" id="IPR036640">
    <property type="entry name" value="ABC1_TM_sf"/>
</dbReference>
<dbReference type="InterPro" id="IPR010132">
    <property type="entry name" value="ATPase_T1SS_HlyB"/>
</dbReference>
<dbReference type="EMBL" id="JBEPMK010000003">
    <property type="protein sequence ID" value="MET3644412.1"/>
    <property type="molecule type" value="Genomic_DNA"/>
</dbReference>
<dbReference type="NCBIfam" id="TIGR01846">
    <property type="entry name" value="type_I_sec_HlyB"/>
    <property type="match status" value="1"/>
</dbReference>
<feature type="transmembrane region" description="Helical" evidence="8">
    <location>
        <begin position="262"/>
        <end position="287"/>
    </location>
</feature>
<dbReference type="Gene3D" id="3.90.70.10">
    <property type="entry name" value="Cysteine proteinases"/>
    <property type="match status" value="1"/>
</dbReference>
<keyword evidence="4" id="KW-0788">Thiol protease</keyword>
<comment type="subcellular location">
    <subcellularLocation>
        <location evidence="1">Cell membrane</location>
        <topology evidence="1">Multi-pass membrane protein</topology>
    </subcellularLocation>
</comment>
<proteinExistence type="predicted"/>
<feature type="transmembrane region" description="Helical" evidence="8">
    <location>
        <begin position="293"/>
        <end position="313"/>
    </location>
</feature>
<evidence type="ECO:0000313" key="12">
    <source>
        <dbReference type="EMBL" id="MET3644412.1"/>
    </source>
</evidence>
<dbReference type="CDD" id="cd18588">
    <property type="entry name" value="ABC_6TM_CyaB_HlyB_like"/>
    <property type="match status" value="1"/>
</dbReference>
<dbReference type="PANTHER" id="PTHR24221:SF647">
    <property type="entry name" value="BLL6336 PROTEIN"/>
    <property type="match status" value="1"/>
</dbReference>
<comment type="caution">
    <text evidence="12">The sequence shown here is derived from an EMBL/GenBank/DDBJ whole genome shotgun (WGS) entry which is preliminary data.</text>
</comment>
<keyword evidence="13" id="KW-1185">Reference proteome</keyword>
<dbReference type="SUPFAM" id="SSF52540">
    <property type="entry name" value="P-loop containing nucleoside triphosphate hydrolases"/>
    <property type="match status" value="1"/>
</dbReference>
<organism evidence="12 13">
    <name type="scientific">Streptococcus gallinaceus</name>
    <dbReference type="NCBI Taxonomy" id="165758"/>
    <lineage>
        <taxon>Bacteria</taxon>
        <taxon>Bacillati</taxon>
        <taxon>Bacillota</taxon>
        <taxon>Bacilli</taxon>
        <taxon>Lactobacillales</taxon>
        <taxon>Streptococcaceae</taxon>
        <taxon>Streptococcus</taxon>
    </lineage>
</organism>